<feature type="compositionally biased region" description="Pro residues" evidence="1">
    <location>
        <begin position="169"/>
        <end position="185"/>
    </location>
</feature>
<evidence type="ECO:0000256" key="2">
    <source>
        <dbReference type="SAM" id="SignalP"/>
    </source>
</evidence>
<dbReference type="Proteomes" id="UP000092024">
    <property type="component" value="Unassembled WGS sequence"/>
</dbReference>
<name>A0A1A5YCE5_9BACL</name>
<dbReference type="AlphaFoldDB" id="A0A1A5YCE5"/>
<comment type="caution">
    <text evidence="3">The sequence shown here is derived from an EMBL/GenBank/DDBJ whole genome shotgun (WGS) entry which is preliminary data.</text>
</comment>
<accession>A0A1A5YCE5</accession>
<evidence type="ECO:0000313" key="4">
    <source>
        <dbReference type="Proteomes" id="UP000092024"/>
    </source>
</evidence>
<dbReference type="RefSeq" id="WP_068686525.1">
    <property type="nucleotide sequence ID" value="NZ_LYPA01000074.1"/>
</dbReference>
<feature type="chain" id="PRO_5008340266" description="DUF2680 domain-containing protein" evidence="2">
    <location>
        <begin position="28"/>
        <end position="248"/>
    </location>
</feature>
<protein>
    <recommendedName>
        <fullName evidence="5">DUF2680 domain-containing protein</fullName>
    </recommendedName>
</protein>
<feature type="compositionally biased region" description="Basic and acidic residues" evidence="1">
    <location>
        <begin position="150"/>
        <end position="168"/>
    </location>
</feature>
<keyword evidence="2" id="KW-0732">Signal</keyword>
<evidence type="ECO:0008006" key="5">
    <source>
        <dbReference type="Google" id="ProtNLM"/>
    </source>
</evidence>
<sequence length="248" mass="26923">MNKRGMMVVAAALVIAAASLWTKPAAAHNWETGLTAAENDQAIAFDAAADRINGGPEHYRGSMTDSQFEAYRLERMKEMATYFGIDTTGKTADQLKVELKAAKEKDSAKWEAFKEQHLAKRLDHLRQLAKERGIQTEGKSAEQLHQELRKAGGDKGPKRFNDHRKEKPQPSPTVQPTMQPQPTPDVKPTMAPQPTVELKPKTGGGEQAPGGKTKLEAEQAPGGKSGNVAPIGTTPPKQKGVQPQSKSK</sequence>
<reference evidence="3 4" key="1">
    <citation type="submission" date="2016-05" db="EMBL/GenBank/DDBJ databases">
        <title>Paenibacillus oryzae. sp. nov., isolated from the rice root.</title>
        <authorList>
            <person name="Zhang J."/>
            <person name="Zhang X."/>
        </authorList>
    </citation>
    <scope>NUCLEOTIDE SEQUENCE [LARGE SCALE GENOMIC DNA]</scope>
    <source>
        <strain evidence="3 4">1DrF-4</strain>
    </source>
</reference>
<proteinExistence type="predicted"/>
<dbReference type="EMBL" id="LYPA01000074">
    <property type="protein sequence ID" value="OBR63259.1"/>
    <property type="molecule type" value="Genomic_DNA"/>
</dbReference>
<feature type="signal peptide" evidence="2">
    <location>
        <begin position="1"/>
        <end position="27"/>
    </location>
</feature>
<gene>
    <name evidence="3" type="ORF">A7K91_25250</name>
</gene>
<evidence type="ECO:0000313" key="3">
    <source>
        <dbReference type="EMBL" id="OBR63259.1"/>
    </source>
</evidence>
<feature type="region of interest" description="Disordered" evidence="1">
    <location>
        <begin position="150"/>
        <end position="248"/>
    </location>
</feature>
<dbReference type="OrthoDB" id="2613668at2"/>
<organism evidence="3 4">
    <name type="scientific">Paenibacillus oryzae</name>
    <dbReference type="NCBI Taxonomy" id="1844972"/>
    <lineage>
        <taxon>Bacteria</taxon>
        <taxon>Bacillati</taxon>
        <taxon>Bacillota</taxon>
        <taxon>Bacilli</taxon>
        <taxon>Bacillales</taxon>
        <taxon>Paenibacillaceae</taxon>
        <taxon>Paenibacillus</taxon>
    </lineage>
</organism>
<evidence type="ECO:0000256" key="1">
    <source>
        <dbReference type="SAM" id="MobiDB-lite"/>
    </source>
</evidence>
<keyword evidence="4" id="KW-1185">Reference proteome</keyword>